<dbReference type="PRINTS" id="PR00040">
    <property type="entry name" value="HTHMERR"/>
</dbReference>
<dbReference type="PROSITE" id="PS50937">
    <property type="entry name" value="HTH_MERR_2"/>
    <property type="match status" value="1"/>
</dbReference>
<reference evidence="4" key="1">
    <citation type="journal article" date="2019" name="Int. J. Syst. Evol. Microbiol.">
        <title>The Global Catalogue of Microorganisms (GCM) 10K type strain sequencing project: providing services to taxonomists for standard genome sequencing and annotation.</title>
        <authorList>
            <consortium name="The Broad Institute Genomics Platform"/>
            <consortium name="The Broad Institute Genome Sequencing Center for Infectious Disease"/>
            <person name="Wu L."/>
            <person name="Ma J."/>
        </authorList>
    </citation>
    <scope>NUCLEOTIDE SEQUENCE [LARGE SCALE GENOMIC DNA]</scope>
    <source>
        <strain evidence="4">JCM 18303</strain>
    </source>
</reference>
<dbReference type="InterPro" id="IPR047057">
    <property type="entry name" value="MerR_fam"/>
</dbReference>
<dbReference type="InterPro" id="IPR000551">
    <property type="entry name" value="MerR-type_HTH_dom"/>
</dbReference>
<dbReference type="InterPro" id="IPR009061">
    <property type="entry name" value="DNA-bd_dom_put_sf"/>
</dbReference>
<keyword evidence="1" id="KW-0238">DNA-binding</keyword>
<dbReference type="SMART" id="SM00422">
    <property type="entry name" value="HTH_MERR"/>
    <property type="match status" value="1"/>
</dbReference>
<gene>
    <name evidence="3" type="ORF">GCM10023321_04950</name>
</gene>
<dbReference type="EMBL" id="BAABJP010000001">
    <property type="protein sequence ID" value="GAA5146073.1"/>
    <property type="molecule type" value="Genomic_DNA"/>
</dbReference>
<evidence type="ECO:0000256" key="1">
    <source>
        <dbReference type="ARBA" id="ARBA00023125"/>
    </source>
</evidence>
<dbReference type="Pfam" id="PF13411">
    <property type="entry name" value="MerR_1"/>
    <property type="match status" value="1"/>
</dbReference>
<organism evidence="3 4">
    <name type="scientific">Pseudonocardia eucalypti</name>
    <dbReference type="NCBI Taxonomy" id="648755"/>
    <lineage>
        <taxon>Bacteria</taxon>
        <taxon>Bacillati</taxon>
        <taxon>Actinomycetota</taxon>
        <taxon>Actinomycetes</taxon>
        <taxon>Pseudonocardiales</taxon>
        <taxon>Pseudonocardiaceae</taxon>
        <taxon>Pseudonocardia</taxon>
    </lineage>
</organism>
<dbReference type="Gene3D" id="1.10.1660.10">
    <property type="match status" value="1"/>
</dbReference>
<proteinExistence type="predicted"/>
<evidence type="ECO:0000313" key="3">
    <source>
        <dbReference type="EMBL" id="GAA5146073.1"/>
    </source>
</evidence>
<dbReference type="PANTHER" id="PTHR30204:SF93">
    <property type="entry name" value="HTH MERR-TYPE DOMAIN-CONTAINING PROTEIN"/>
    <property type="match status" value="1"/>
</dbReference>
<accession>A0ABP9PG46</accession>
<dbReference type="SUPFAM" id="SSF46955">
    <property type="entry name" value="Putative DNA-binding domain"/>
    <property type="match status" value="1"/>
</dbReference>
<dbReference type="PANTHER" id="PTHR30204">
    <property type="entry name" value="REDOX-CYCLING DRUG-SENSING TRANSCRIPTIONAL ACTIVATOR SOXR"/>
    <property type="match status" value="1"/>
</dbReference>
<evidence type="ECO:0000313" key="4">
    <source>
        <dbReference type="Proteomes" id="UP001428817"/>
    </source>
</evidence>
<protein>
    <submittedName>
        <fullName evidence="3">MerR family transcriptional regulator</fullName>
    </submittedName>
</protein>
<name>A0ABP9PG46_9PSEU</name>
<evidence type="ECO:0000259" key="2">
    <source>
        <dbReference type="PROSITE" id="PS50937"/>
    </source>
</evidence>
<feature type="domain" description="HTH merR-type" evidence="2">
    <location>
        <begin position="15"/>
        <end position="83"/>
    </location>
</feature>
<sequence length="246" mass="27075">MTTTASEQTDNDAGLLTIDQLSGRSGVSVRTIRFYSGKGLLPPPTLRGRLGLYGPQHIARLELISELTAMGYTLAAVEGFLAKLPADADTDALALQRALLVPWVAEQPEELSLLELNRRVGRTLTEDELEALDALGVLELRPGGSIVMRGSQALETALVFIGTGVPLAHLQSLRDAFEKHMDALVHDLLEAFQNQVLQPYRDRGRPVAERARLREQFNQMKPLAVQGVVNAFARAMTRQVIKRYKP</sequence>
<dbReference type="RefSeq" id="WP_345702496.1">
    <property type="nucleotide sequence ID" value="NZ_BAABJP010000001.1"/>
</dbReference>
<keyword evidence="4" id="KW-1185">Reference proteome</keyword>
<dbReference type="Proteomes" id="UP001428817">
    <property type="component" value="Unassembled WGS sequence"/>
</dbReference>
<comment type="caution">
    <text evidence="3">The sequence shown here is derived from an EMBL/GenBank/DDBJ whole genome shotgun (WGS) entry which is preliminary data.</text>
</comment>